<accession>A0A239PJ57</accession>
<sequence>MSLTRALLFAGLLAGAGCATHEADTSLTGEYLAGRLAARVNAIDDAAAAYSAAHEAAPGQVDILRDAFFYHLAAGEIDAAAPYAEKLVAIGGEASNDGLARTLLAARALKQGRLRQARAILNGPMETPFVKSVGFLTDVWIEAGLAGPESAMARLENPDTDIFAGFNPLHRALLAEMAGKIDEARAAHQASVFALGGPVGRAAYGAFLERRGDEETARAYYKLLEGEPGPARRAAEAGLARLDRGRASRAYAKVSPSEGAAIAFYSFGAAMIDQAAGQRARAQEAGFILGEPRFNLPLALARIALYLDPKLDEARRLVGTILNVYGDYEGATAALAGIAPSSPHFEQARIEMARGLMAQARPAEAINLLREAIRRDPDGRELRFTLANVYAGQGEHDKAVATLDELIGRAGDEPDDGAWRYYVARGASYLELDRWPDAEADLERAVELAPDEPTALNYLGYSWAERGVNLERAFELIEKAVELEPRSGAIIDSLGWAYYQLGDYEKAVVHLERAAALEPDDATITDHLGDVYWRLGRKTEARYQWRRALELDPGVRLKALIEKKLEKGLASEEGA</sequence>
<evidence type="ECO:0000256" key="1">
    <source>
        <dbReference type="ARBA" id="ARBA00022737"/>
    </source>
</evidence>
<evidence type="ECO:0000256" key="3">
    <source>
        <dbReference type="PROSITE-ProRule" id="PRU00339"/>
    </source>
</evidence>
<feature type="repeat" description="TPR" evidence="3">
    <location>
        <begin position="419"/>
        <end position="452"/>
    </location>
</feature>
<dbReference type="PANTHER" id="PTHR45586:SF1">
    <property type="entry name" value="LIPOPOLYSACCHARIDE ASSEMBLY PROTEIN B"/>
    <property type="match status" value="1"/>
</dbReference>
<dbReference type="InterPro" id="IPR051012">
    <property type="entry name" value="CellSynth/LPSAsmb/PSIAsmb"/>
</dbReference>
<keyword evidence="5" id="KW-1185">Reference proteome</keyword>
<evidence type="ECO:0000313" key="4">
    <source>
        <dbReference type="EMBL" id="SNT67655.1"/>
    </source>
</evidence>
<dbReference type="SMART" id="SM00028">
    <property type="entry name" value="TPR"/>
    <property type="match status" value="6"/>
</dbReference>
<dbReference type="PROSITE" id="PS51257">
    <property type="entry name" value="PROKAR_LIPOPROTEIN"/>
    <property type="match status" value="1"/>
</dbReference>
<evidence type="ECO:0000256" key="2">
    <source>
        <dbReference type="ARBA" id="ARBA00022803"/>
    </source>
</evidence>
<organism evidence="4 5">
    <name type="scientific">Amphiplicatus metriothermophilus</name>
    <dbReference type="NCBI Taxonomy" id="1519374"/>
    <lineage>
        <taxon>Bacteria</taxon>
        <taxon>Pseudomonadati</taxon>
        <taxon>Pseudomonadota</taxon>
        <taxon>Alphaproteobacteria</taxon>
        <taxon>Parvularculales</taxon>
        <taxon>Parvularculaceae</taxon>
        <taxon>Amphiplicatus</taxon>
    </lineage>
</organism>
<keyword evidence="1" id="KW-0677">Repeat</keyword>
<keyword evidence="2 3" id="KW-0802">TPR repeat</keyword>
<dbReference type="RefSeq" id="WP_143265909.1">
    <property type="nucleotide sequence ID" value="NZ_FZQA01000001.1"/>
</dbReference>
<dbReference type="Pfam" id="PF13432">
    <property type="entry name" value="TPR_16"/>
    <property type="match status" value="1"/>
</dbReference>
<dbReference type="SUPFAM" id="SSF48452">
    <property type="entry name" value="TPR-like"/>
    <property type="match status" value="3"/>
</dbReference>
<feature type="repeat" description="TPR" evidence="3">
    <location>
        <begin position="488"/>
        <end position="521"/>
    </location>
</feature>
<dbReference type="Pfam" id="PF13414">
    <property type="entry name" value="TPR_11"/>
    <property type="match status" value="1"/>
</dbReference>
<name>A0A239PJ57_9PROT</name>
<dbReference type="PROSITE" id="PS50005">
    <property type="entry name" value="TPR"/>
    <property type="match status" value="3"/>
</dbReference>
<protein>
    <submittedName>
        <fullName evidence="4">Tetratricopeptide repeat-containing protein</fullName>
    </submittedName>
</protein>
<proteinExistence type="predicted"/>
<feature type="repeat" description="TPR" evidence="3">
    <location>
        <begin position="522"/>
        <end position="555"/>
    </location>
</feature>
<dbReference type="OrthoDB" id="9766710at2"/>
<dbReference type="Pfam" id="PF14559">
    <property type="entry name" value="TPR_19"/>
    <property type="match status" value="1"/>
</dbReference>
<dbReference type="Gene3D" id="1.25.40.10">
    <property type="entry name" value="Tetratricopeptide repeat domain"/>
    <property type="match status" value="3"/>
</dbReference>
<dbReference type="PROSITE" id="PS50293">
    <property type="entry name" value="TPR_REGION"/>
    <property type="match status" value="1"/>
</dbReference>
<dbReference type="InterPro" id="IPR011990">
    <property type="entry name" value="TPR-like_helical_dom_sf"/>
</dbReference>
<dbReference type="Proteomes" id="UP000198346">
    <property type="component" value="Unassembled WGS sequence"/>
</dbReference>
<evidence type="ECO:0000313" key="5">
    <source>
        <dbReference type="Proteomes" id="UP000198346"/>
    </source>
</evidence>
<gene>
    <name evidence="4" type="ORF">SAMN06297382_0147</name>
</gene>
<reference evidence="4 5" key="1">
    <citation type="submission" date="2017-07" db="EMBL/GenBank/DDBJ databases">
        <authorList>
            <person name="Sun Z.S."/>
            <person name="Albrecht U."/>
            <person name="Echele G."/>
            <person name="Lee C.C."/>
        </authorList>
    </citation>
    <scope>NUCLEOTIDE SEQUENCE [LARGE SCALE GENOMIC DNA]</scope>
    <source>
        <strain evidence="4 5">CGMCC 1.12710</strain>
    </source>
</reference>
<dbReference type="PANTHER" id="PTHR45586">
    <property type="entry name" value="TPR REPEAT-CONTAINING PROTEIN PA4667"/>
    <property type="match status" value="1"/>
</dbReference>
<dbReference type="EMBL" id="FZQA01000001">
    <property type="protein sequence ID" value="SNT67655.1"/>
    <property type="molecule type" value="Genomic_DNA"/>
</dbReference>
<dbReference type="InterPro" id="IPR019734">
    <property type="entry name" value="TPR_rpt"/>
</dbReference>
<dbReference type="AlphaFoldDB" id="A0A239PJ57"/>